<name>A0A8J9VFG5_BRALA</name>
<keyword evidence="7" id="KW-0007">Acetylation</keyword>
<organism evidence="17 18">
    <name type="scientific">Branchiostoma lanceolatum</name>
    <name type="common">Common lancelet</name>
    <name type="synonym">Amphioxus lanceolatum</name>
    <dbReference type="NCBI Taxonomy" id="7740"/>
    <lineage>
        <taxon>Eukaryota</taxon>
        <taxon>Metazoa</taxon>
        <taxon>Chordata</taxon>
        <taxon>Cephalochordata</taxon>
        <taxon>Leptocardii</taxon>
        <taxon>Amphioxiformes</taxon>
        <taxon>Branchiostomatidae</taxon>
        <taxon>Branchiostoma</taxon>
    </lineage>
</organism>
<evidence type="ECO:0000256" key="1">
    <source>
        <dbReference type="ARBA" id="ARBA00004275"/>
    </source>
</evidence>
<dbReference type="AlphaFoldDB" id="A0A8J9VFG5"/>
<evidence type="ECO:0000256" key="4">
    <source>
        <dbReference type="ARBA" id="ARBA00022448"/>
    </source>
</evidence>
<keyword evidence="10" id="KW-0012">Acyltransferase</keyword>
<dbReference type="FunFam" id="3.30.559.70:FF:000006">
    <property type="entry name" value="Peroxisomal carnitine O-octanoyltransferase"/>
    <property type="match status" value="1"/>
</dbReference>
<evidence type="ECO:0000256" key="3">
    <source>
        <dbReference type="ARBA" id="ARBA00005232"/>
    </source>
</evidence>
<evidence type="ECO:0000256" key="11">
    <source>
        <dbReference type="ARBA" id="ARBA00048999"/>
    </source>
</evidence>
<evidence type="ECO:0000256" key="15">
    <source>
        <dbReference type="PIRSR" id="PIRSR600542-1"/>
    </source>
</evidence>
<dbReference type="GO" id="GO:0008458">
    <property type="term" value="F:carnitine O-octanoyltransferase activity"/>
    <property type="evidence" value="ECO:0007669"/>
    <property type="project" value="UniProtKB-EC"/>
</dbReference>
<evidence type="ECO:0000259" key="16">
    <source>
        <dbReference type="Pfam" id="PF00755"/>
    </source>
</evidence>
<dbReference type="InterPro" id="IPR023213">
    <property type="entry name" value="CAT-like_dom_sf"/>
</dbReference>
<evidence type="ECO:0000313" key="18">
    <source>
        <dbReference type="Proteomes" id="UP000838412"/>
    </source>
</evidence>
<dbReference type="EMBL" id="OV696695">
    <property type="protein sequence ID" value="CAH1238866.1"/>
    <property type="molecule type" value="Genomic_DNA"/>
</dbReference>
<keyword evidence="4" id="KW-0813">Transport</keyword>
<comment type="pathway">
    <text evidence="2">Lipid metabolism; fatty acid beta-oxidation.</text>
</comment>
<feature type="domain" description="Choline/carnitine acyltransferase" evidence="16">
    <location>
        <begin position="52"/>
        <end position="626"/>
    </location>
</feature>
<keyword evidence="5" id="KW-0808">Transferase</keyword>
<keyword evidence="8" id="KW-0443">Lipid metabolism</keyword>
<evidence type="ECO:0000256" key="9">
    <source>
        <dbReference type="ARBA" id="ARBA00023140"/>
    </source>
</evidence>
<dbReference type="PROSITE" id="PS00439">
    <property type="entry name" value="ACYLTRANSF_C_1"/>
    <property type="match status" value="1"/>
</dbReference>
<evidence type="ECO:0000256" key="10">
    <source>
        <dbReference type="ARBA" id="ARBA00023315"/>
    </source>
</evidence>
<dbReference type="Proteomes" id="UP000838412">
    <property type="component" value="Chromosome 10"/>
</dbReference>
<dbReference type="OrthoDB" id="240216at2759"/>
<evidence type="ECO:0000256" key="12">
    <source>
        <dbReference type="ARBA" id="ARBA00052326"/>
    </source>
</evidence>
<evidence type="ECO:0000256" key="8">
    <source>
        <dbReference type="ARBA" id="ARBA00023098"/>
    </source>
</evidence>
<evidence type="ECO:0000256" key="6">
    <source>
        <dbReference type="ARBA" id="ARBA00022832"/>
    </source>
</evidence>
<dbReference type="GO" id="GO:0006635">
    <property type="term" value="P:fatty acid beta-oxidation"/>
    <property type="evidence" value="ECO:0007669"/>
    <property type="project" value="UniProtKB-UniPathway"/>
</dbReference>
<comment type="catalytic activity">
    <reaction evidence="11">
        <text>4,8-dimethylnonanoyl-CoA + (R)-carnitine = O-4,8-dimethylnonanoyl-(R)-carnitine + CoA</text>
        <dbReference type="Rhea" id="RHEA:44860"/>
        <dbReference type="ChEBI" id="CHEBI:16347"/>
        <dbReference type="ChEBI" id="CHEBI:57287"/>
        <dbReference type="ChEBI" id="CHEBI:77061"/>
        <dbReference type="ChEBI" id="CHEBI:84654"/>
    </reaction>
</comment>
<evidence type="ECO:0000313" key="17">
    <source>
        <dbReference type="EMBL" id="CAH1238866.1"/>
    </source>
</evidence>
<dbReference type="Pfam" id="PF00755">
    <property type="entry name" value="Carn_acyltransf"/>
    <property type="match status" value="1"/>
</dbReference>
<keyword evidence="9" id="KW-0576">Peroxisome</keyword>
<feature type="active site" description="Proton acceptor" evidence="15">
    <location>
        <position position="355"/>
    </location>
</feature>
<dbReference type="GO" id="GO:0005777">
    <property type="term" value="C:peroxisome"/>
    <property type="evidence" value="ECO:0007669"/>
    <property type="project" value="UniProtKB-SubCell"/>
</dbReference>
<dbReference type="SUPFAM" id="SSF52777">
    <property type="entry name" value="CoA-dependent acyltransferases"/>
    <property type="match status" value="2"/>
</dbReference>
<dbReference type="Gene3D" id="3.30.559.70">
    <property type="entry name" value="Choline/Carnitine o-acyltransferase, domain 2"/>
    <property type="match status" value="1"/>
</dbReference>
<sequence>MVQWFGRVVGVCRFLPVLRVNRVNIVRMASGEAENATPRERTFQYQNSLPSLPLPALRDTLDKYLYSVKPHVTEEEYKKTEAVVKEFETGTGKELHKKLLERAKTHRNWLSEWWYNFAYLEPRYPTPVYVNISGPGPFHEHYWPPQDGSQLERAGMVLWHTLNFWKLMKNEEWPVDKMDRGKTPCSMEQYKHLFNTCKIPGEKRDKIVSHFKTVYEGESPTHLCVLHAGRIFTVEVIDDNNVPYTPPELQRQLSVIKEKCAGQPAGPGVGALTSEQRTKWWQLRNRLIELDSRNQQNLEAIEKSLICFTLDDTSPSNDSEITSQGLTGDCFNRWFDKSYNTLMFNNGTLASNCDHAAFDGIVLVVLNLYMDQKIIEAQGVWKGTVPERKVPEPKELVFTIDEAMGKAIQDAALQYQEMASDLQVHCLKFMTFGKNFTRSHKLHPDGLIQLSLQLAYYRTYGKPAPTYETASTRKFYMGRTETCRTCTPEAVAFCRAMVDRNTTSAEKLQALRTANEKFIWLMGECMLNRGCDRHLLGLQILSDQAGMTRPDIYTDPAWTKSGGGGNFVLSTSTLGYTSIYGGCAPMRHDGYGSFYKIQDNRLTICVTAWKSNKETCAEKMAGSIEQALLDIQQLCTSSRM</sequence>
<comment type="similarity">
    <text evidence="3">Belongs to the carnitine/choline acetyltransferase family.</text>
</comment>
<dbReference type="UniPathway" id="UPA00659"/>
<evidence type="ECO:0000256" key="14">
    <source>
        <dbReference type="ARBA" id="ARBA00067184"/>
    </source>
</evidence>
<protein>
    <recommendedName>
        <fullName evidence="14">Peroxisomal carnitine O-octanoyltransferase</fullName>
        <ecNumber evidence="13">2.3.1.137</ecNumber>
    </recommendedName>
</protein>
<gene>
    <name evidence="17" type="primary">CROT</name>
    <name evidence="17" type="ORF">BLAG_LOCUS3304</name>
</gene>
<comment type="catalytic activity">
    <reaction evidence="12">
        <text>octanoyl-CoA + (R)-carnitine = O-octanoyl-(R)-carnitine + CoA</text>
        <dbReference type="Rhea" id="RHEA:17177"/>
        <dbReference type="ChEBI" id="CHEBI:16347"/>
        <dbReference type="ChEBI" id="CHEBI:18102"/>
        <dbReference type="ChEBI" id="CHEBI:57287"/>
        <dbReference type="ChEBI" id="CHEBI:57386"/>
        <dbReference type="EC" id="2.3.1.137"/>
    </reaction>
</comment>
<dbReference type="InterPro" id="IPR042572">
    <property type="entry name" value="Carn_acyl_trans_N"/>
</dbReference>
<dbReference type="InterPro" id="IPR000542">
    <property type="entry name" value="Carn_acyl_trans"/>
</dbReference>
<dbReference type="EC" id="2.3.1.137" evidence="13"/>
<dbReference type="PANTHER" id="PTHR22589:SF67">
    <property type="entry name" value="PEROXISOMAL CARNITINE O-OCTANOYLTRANSFERASE"/>
    <property type="match status" value="1"/>
</dbReference>
<dbReference type="PANTHER" id="PTHR22589">
    <property type="entry name" value="CARNITINE O-ACYLTRANSFERASE"/>
    <property type="match status" value="1"/>
</dbReference>
<comment type="subcellular location">
    <subcellularLocation>
        <location evidence="1">Peroxisome</location>
    </subcellularLocation>
</comment>
<reference evidence="17" key="1">
    <citation type="submission" date="2022-01" db="EMBL/GenBank/DDBJ databases">
        <authorList>
            <person name="Braso-Vives M."/>
        </authorList>
    </citation>
    <scope>NUCLEOTIDE SEQUENCE</scope>
</reference>
<accession>A0A8J9VFG5</accession>
<keyword evidence="18" id="KW-1185">Reference proteome</keyword>
<dbReference type="InterPro" id="IPR039551">
    <property type="entry name" value="Cho/carn_acyl_trans"/>
</dbReference>
<dbReference type="InterPro" id="IPR042231">
    <property type="entry name" value="Cho/carn_acyl_trans_2"/>
</dbReference>
<dbReference type="Gene3D" id="1.10.275.20">
    <property type="entry name" value="Choline/Carnitine o-acyltransferase"/>
    <property type="match status" value="1"/>
</dbReference>
<evidence type="ECO:0000256" key="13">
    <source>
        <dbReference type="ARBA" id="ARBA00066418"/>
    </source>
</evidence>
<evidence type="ECO:0000256" key="5">
    <source>
        <dbReference type="ARBA" id="ARBA00022679"/>
    </source>
</evidence>
<evidence type="ECO:0000256" key="2">
    <source>
        <dbReference type="ARBA" id="ARBA00005005"/>
    </source>
</evidence>
<proteinExistence type="inferred from homology"/>
<dbReference type="Gene3D" id="3.30.559.10">
    <property type="entry name" value="Chloramphenicol acetyltransferase-like domain"/>
    <property type="match status" value="1"/>
</dbReference>
<evidence type="ECO:0000256" key="7">
    <source>
        <dbReference type="ARBA" id="ARBA00022990"/>
    </source>
</evidence>
<keyword evidence="6" id="KW-0276">Fatty acid metabolism</keyword>